<proteinExistence type="predicted"/>
<dbReference type="EMBL" id="BGPR01001492">
    <property type="protein sequence ID" value="GBM55240.1"/>
    <property type="molecule type" value="Genomic_DNA"/>
</dbReference>
<reference evidence="1 2" key="1">
    <citation type="journal article" date="2019" name="Sci. Rep.">
        <title>Orb-weaving spider Araneus ventricosus genome elucidates the spidroin gene catalogue.</title>
        <authorList>
            <person name="Kono N."/>
            <person name="Nakamura H."/>
            <person name="Ohtoshi R."/>
            <person name="Moran D.A.P."/>
            <person name="Shinohara A."/>
            <person name="Yoshida Y."/>
            <person name="Fujiwara M."/>
            <person name="Mori M."/>
            <person name="Tomita M."/>
            <person name="Arakawa K."/>
        </authorList>
    </citation>
    <scope>NUCLEOTIDE SEQUENCE [LARGE SCALE GENOMIC DNA]</scope>
</reference>
<keyword evidence="2" id="KW-1185">Reference proteome</keyword>
<comment type="caution">
    <text evidence="1">The sequence shown here is derived from an EMBL/GenBank/DDBJ whole genome shotgun (WGS) entry which is preliminary data.</text>
</comment>
<organism evidence="1 2">
    <name type="scientific">Araneus ventricosus</name>
    <name type="common">Orbweaver spider</name>
    <name type="synonym">Epeira ventricosa</name>
    <dbReference type="NCBI Taxonomy" id="182803"/>
    <lineage>
        <taxon>Eukaryota</taxon>
        <taxon>Metazoa</taxon>
        <taxon>Ecdysozoa</taxon>
        <taxon>Arthropoda</taxon>
        <taxon>Chelicerata</taxon>
        <taxon>Arachnida</taxon>
        <taxon>Araneae</taxon>
        <taxon>Araneomorphae</taxon>
        <taxon>Entelegynae</taxon>
        <taxon>Araneoidea</taxon>
        <taxon>Araneidae</taxon>
        <taxon>Araneus</taxon>
    </lineage>
</organism>
<dbReference type="Proteomes" id="UP000499080">
    <property type="component" value="Unassembled WGS sequence"/>
</dbReference>
<evidence type="ECO:0000313" key="2">
    <source>
        <dbReference type="Proteomes" id="UP000499080"/>
    </source>
</evidence>
<protein>
    <submittedName>
        <fullName evidence="1">Uncharacterized protein</fullName>
    </submittedName>
</protein>
<evidence type="ECO:0000313" key="1">
    <source>
        <dbReference type="EMBL" id="GBM55240.1"/>
    </source>
</evidence>
<gene>
    <name evidence="1" type="ORF">AVEN_31544_1</name>
</gene>
<accession>A0A4Y2GNI1</accession>
<name>A0A4Y2GNI1_ARAVE</name>
<dbReference type="AlphaFoldDB" id="A0A4Y2GNI1"/>
<sequence length="102" mass="11644">MLVVLAKTQRIKVLSHSSLLKSDLSVNRLCRGWTTSVQRKNVAWKRSDKTCLILCFAVAKSCKSVHLRNWKATEPWWPGGKVSASGREDSRFEIRFHCRSAV</sequence>